<comment type="caution">
    <text evidence="2">The sequence shown here is derived from an EMBL/GenBank/DDBJ whole genome shotgun (WGS) entry which is preliminary data.</text>
</comment>
<proteinExistence type="predicted"/>
<gene>
    <name evidence="2" type="ORF">DHEL01_v211927</name>
</gene>
<dbReference type="InParanoid" id="A0A2P5HHF5"/>
<keyword evidence="3" id="KW-1185">Reference proteome</keyword>
<dbReference type="EMBL" id="MAVT02002073">
    <property type="protein sequence ID" value="POS69681.1"/>
    <property type="molecule type" value="Genomic_DNA"/>
</dbReference>
<dbReference type="Proteomes" id="UP000094444">
    <property type="component" value="Unassembled WGS sequence"/>
</dbReference>
<name>A0A2P5HHF5_DIAHE</name>
<dbReference type="PANTHER" id="PTHR36156:SF3">
    <property type="entry name" value="CUPIN 2 CONSERVED BARREL DOMAIN-CONTAINING PROTEIN"/>
    <property type="match status" value="1"/>
</dbReference>
<evidence type="ECO:0000313" key="3">
    <source>
        <dbReference type="Proteomes" id="UP000094444"/>
    </source>
</evidence>
<dbReference type="AlphaFoldDB" id="A0A2P5HHF5"/>
<accession>A0A2P5HHF5</accession>
<dbReference type="Gene3D" id="2.60.120.10">
    <property type="entry name" value="Jelly Rolls"/>
    <property type="match status" value="1"/>
</dbReference>
<dbReference type="InterPro" id="IPR014710">
    <property type="entry name" value="RmlC-like_jellyroll"/>
</dbReference>
<dbReference type="Pfam" id="PF07883">
    <property type="entry name" value="Cupin_2"/>
    <property type="match status" value="1"/>
</dbReference>
<dbReference type="InterPro" id="IPR013096">
    <property type="entry name" value="Cupin_2"/>
</dbReference>
<feature type="domain" description="Cupin type-2" evidence="1">
    <location>
        <begin position="90"/>
        <end position="150"/>
    </location>
</feature>
<sequence length="188" mass="20416">MSESNKTPSTLRNPNRFITDHNEQGLAVFNTSLAEPIPAQVINNGDTFYLGYTTSSTPADFSNNADVDAYAKHLADPPGIVVPGGSVLRIVDLRPGGESPMHRTVSLDYGVVLEGEIDLVLDSGEVRVMKRGDVSIQRGTNHVWRNRSKTEWSRMLYVLQESKPISIGGKTLGEDYGVGMANVKPSGN</sequence>
<reference evidence="2" key="1">
    <citation type="submission" date="2017-09" db="EMBL/GenBank/DDBJ databases">
        <title>Polyketide synthases of a Diaporthe helianthi virulent isolate.</title>
        <authorList>
            <person name="Baroncelli R."/>
        </authorList>
    </citation>
    <scope>NUCLEOTIDE SEQUENCE [LARGE SCALE GENOMIC DNA]</scope>
    <source>
        <strain evidence="2">7/96</strain>
    </source>
</reference>
<organism evidence="2 3">
    <name type="scientific">Diaporthe helianthi</name>
    <dbReference type="NCBI Taxonomy" id="158607"/>
    <lineage>
        <taxon>Eukaryota</taxon>
        <taxon>Fungi</taxon>
        <taxon>Dikarya</taxon>
        <taxon>Ascomycota</taxon>
        <taxon>Pezizomycotina</taxon>
        <taxon>Sordariomycetes</taxon>
        <taxon>Sordariomycetidae</taxon>
        <taxon>Diaporthales</taxon>
        <taxon>Diaporthaceae</taxon>
        <taxon>Diaporthe</taxon>
    </lineage>
</organism>
<dbReference type="InterPro" id="IPR047142">
    <property type="entry name" value="OryJ/VirC-like"/>
</dbReference>
<dbReference type="OrthoDB" id="5840532at2759"/>
<dbReference type="STRING" id="158607.A0A2P5HHF5"/>
<dbReference type="InterPro" id="IPR011051">
    <property type="entry name" value="RmlC_Cupin_sf"/>
</dbReference>
<dbReference type="PANTHER" id="PTHR36156">
    <property type="entry name" value="SLR2101 PROTEIN"/>
    <property type="match status" value="1"/>
</dbReference>
<evidence type="ECO:0000313" key="2">
    <source>
        <dbReference type="EMBL" id="POS69681.1"/>
    </source>
</evidence>
<protein>
    <submittedName>
        <fullName evidence="2">Cupin domain-containing protein</fullName>
    </submittedName>
</protein>
<evidence type="ECO:0000259" key="1">
    <source>
        <dbReference type="Pfam" id="PF07883"/>
    </source>
</evidence>
<dbReference type="SUPFAM" id="SSF51182">
    <property type="entry name" value="RmlC-like cupins"/>
    <property type="match status" value="1"/>
</dbReference>
<dbReference type="CDD" id="cd02231">
    <property type="entry name" value="cupin_BLL6423-like"/>
    <property type="match status" value="1"/>
</dbReference>